<reference evidence="3" key="1">
    <citation type="submission" date="2018-03" db="EMBL/GenBank/DDBJ databases">
        <title>Genomic analysis of the strain SH-1 isolated from shrimp intestine.</title>
        <authorList>
            <person name="Kim Y.-S."/>
            <person name="Kim S.-E."/>
            <person name="Kim K.-H."/>
        </authorList>
    </citation>
    <scope>NUCLEOTIDE SEQUENCE [LARGE SCALE GENOMIC DNA]</scope>
    <source>
        <strain evidence="3">SH-1</strain>
    </source>
</reference>
<proteinExistence type="predicted"/>
<dbReference type="KEGG" id="thas:C6Y53_03125"/>
<protein>
    <submittedName>
        <fullName evidence="2">Tetratricopeptide repeat protein</fullName>
    </submittedName>
</protein>
<dbReference type="Pfam" id="PF13432">
    <property type="entry name" value="TPR_16"/>
    <property type="match status" value="1"/>
</dbReference>
<dbReference type="InterPro" id="IPR019734">
    <property type="entry name" value="TPR_rpt"/>
</dbReference>
<evidence type="ECO:0000256" key="1">
    <source>
        <dbReference type="PROSITE-ProRule" id="PRU00339"/>
    </source>
</evidence>
<dbReference type="Proteomes" id="UP000237655">
    <property type="component" value="Chromosome"/>
</dbReference>
<dbReference type="PROSITE" id="PS51257">
    <property type="entry name" value="PROKAR_LIPOPROTEIN"/>
    <property type="match status" value="1"/>
</dbReference>
<dbReference type="RefSeq" id="WP_106471097.1">
    <property type="nucleotide sequence ID" value="NZ_CP027665.1"/>
</dbReference>
<keyword evidence="1" id="KW-0802">TPR repeat</keyword>
<gene>
    <name evidence="2" type="ORF">C6Y53_03125</name>
</gene>
<dbReference type="SUPFAM" id="SSF48452">
    <property type="entry name" value="TPR-like"/>
    <property type="match status" value="1"/>
</dbReference>
<accession>A0A2S0MLN2</accession>
<evidence type="ECO:0000313" key="2">
    <source>
        <dbReference type="EMBL" id="AVO36782.1"/>
    </source>
</evidence>
<dbReference type="SMART" id="SM00028">
    <property type="entry name" value="TPR"/>
    <property type="match status" value="2"/>
</dbReference>
<name>A0A2S0MLN2_9RHOB</name>
<keyword evidence="3" id="KW-1185">Reference proteome</keyword>
<dbReference type="PROSITE" id="PS50005">
    <property type="entry name" value="TPR"/>
    <property type="match status" value="2"/>
</dbReference>
<organism evidence="2 3">
    <name type="scientific">Pukyongiella litopenaei</name>
    <dbReference type="NCBI Taxonomy" id="2605946"/>
    <lineage>
        <taxon>Bacteria</taxon>
        <taxon>Pseudomonadati</taxon>
        <taxon>Pseudomonadota</taxon>
        <taxon>Alphaproteobacteria</taxon>
        <taxon>Rhodobacterales</taxon>
        <taxon>Paracoccaceae</taxon>
        <taxon>Pukyongiella</taxon>
    </lineage>
</organism>
<dbReference type="EMBL" id="CP027665">
    <property type="protein sequence ID" value="AVO36782.1"/>
    <property type="molecule type" value="Genomic_DNA"/>
</dbReference>
<feature type="repeat" description="TPR" evidence="1">
    <location>
        <begin position="82"/>
        <end position="115"/>
    </location>
</feature>
<evidence type="ECO:0000313" key="3">
    <source>
        <dbReference type="Proteomes" id="UP000237655"/>
    </source>
</evidence>
<dbReference type="Gene3D" id="1.25.40.10">
    <property type="entry name" value="Tetratricopeptide repeat domain"/>
    <property type="match status" value="1"/>
</dbReference>
<sequence length="194" mass="20251">MTGLDRRAGARRTWLGFGILALAAALAGCAPRVADGPHAPGVDPRGTAVDGEIVGGRLLEAGEYALATDAFTRAALNRGMTPEILTGLGTAALGQGRLGQAETILRRAVAADPSYPAAWNNLGVVLMERGMYPEAEQVFRRAFAADAGRDGAIRENLIHATAKVENPAETGQDQAKYTLVRQGGGSWRLQDTGG</sequence>
<feature type="repeat" description="TPR" evidence="1">
    <location>
        <begin position="116"/>
        <end position="149"/>
    </location>
</feature>
<dbReference type="InterPro" id="IPR011990">
    <property type="entry name" value="TPR-like_helical_dom_sf"/>
</dbReference>
<dbReference type="AlphaFoldDB" id="A0A2S0MLN2"/>